<dbReference type="InterPro" id="IPR002347">
    <property type="entry name" value="SDR_fam"/>
</dbReference>
<evidence type="ECO:0000313" key="3">
    <source>
        <dbReference type="EMBL" id="MEK0084091.1"/>
    </source>
</evidence>
<dbReference type="PRINTS" id="PR00081">
    <property type="entry name" value="GDHRDH"/>
</dbReference>
<dbReference type="Proteomes" id="UP001375743">
    <property type="component" value="Unassembled WGS sequence"/>
</dbReference>
<proteinExistence type="inferred from homology"/>
<dbReference type="PANTHER" id="PTHR42879:SF2">
    <property type="entry name" value="3-OXOACYL-[ACYL-CARRIER-PROTEIN] REDUCTASE FABG"/>
    <property type="match status" value="1"/>
</dbReference>
<protein>
    <submittedName>
        <fullName evidence="3">SDR family NAD(P)-dependent oxidoreductase</fullName>
    </submittedName>
</protein>
<dbReference type="InterPro" id="IPR036291">
    <property type="entry name" value="NAD(P)-bd_dom_sf"/>
</dbReference>
<dbReference type="Pfam" id="PF13561">
    <property type="entry name" value="adh_short_C2"/>
    <property type="match status" value="1"/>
</dbReference>
<dbReference type="SMART" id="SM00822">
    <property type="entry name" value="PKS_KR"/>
    <property type="match status" value="1"/>
</dbReference>
<sequence>MGKLSGKTAVVTGACSGIGRAIAGLFAQEGANIGVIDLDAGKTEATAEELARHGVKTAGAAADVADETAVKAAFQAITRELGTIDILVNNAGMDTTSPVETMSTEMFDRMIAVHLRGTFLCTREVLSGMRKKGWGRIINLSSQLAHKGGPTMAHYCAAKAGIMGFTKSLAYEVARDGITVNCINPGPINTPLLRSLPQSWLEMKKKELPIGRFGEVHEIAPAALLLASDEGSYFIGATINPNGGDYMI</sequence>
<accession>A0ABU8XT67</accession>
<dbReference type="RefSeq" id="WP_418159938.1">
    <property type="nucleotide sequence ID" value="NZ_JBBLZC010000012.1"/>
</dbReference>
<dbReference type="Gene3D" id="3.40.50.720">
    <property type="entry name" value="NAD(P)-binding Rossmann-like Domain"/>
    <property type="match status" value="1"/>
</dbReference>
<dbReference type="PROSITE" id="PS00061">
    <property type="entry name" value="ADH_SHORT"/>
    <property type="match status" value="1"/>
</dbReference>
<reference evidence="3 4" key="1">
    <citation type="submission" date="2024-01" db="EMBL/GenBank/DDBJ databases">
        <title>Multi-omics insights into the function and evolution of sodium benzoate biodegradation pathways in Benzoatithermus flavus gen. nov., sp. nov. from hot spring.</title>
        <authorList>
            <person name="Hu C.-J."/>
            <person name="Li W.-J."/>
        </authorList>
    </citation>
    <scope>NUCLEOTIDE SEQUENCE [LARGE SCALE GENOMIC DNA]</scope>
    <source>
        <strain evidence="3 4">SYSU G07066</strain>
    </source>
</reference>
<evidence type="ECO:0000313" key="4">
    <source>
        <dbReference type="Proteomes" id="UP001375743"/>
    </source>
</evidence>
<dbReference type="SUPFAM" id="SSF51735">
    <property type="entry name" value="NAD(P)-binding Rossmann-fold domains"/>
    <property type="match status" value="1"/>
</dbReference>
<dbReference type="PRINTS" id="PR00080">
    <property type="entry name" value="SDRFAMILY"/>
</dbReference>
<dbReference type="InterPro" id="IPR020904">
    <property type="entry name" value="Sc_DH/Rdtase_CS"/>
</dbReference>
<comment type="caution">
    <text evidence="3">The sequence shown here is derived from an EMBL/GenBank/DDBJ whole genome shotgun (WGS) entry which is preliminary data.</text>
</comment>
<name>A0ABU8XT67_9PROT</name>
<dbReference type="InterPro" id="IPR050259">
    <property type="entry name" value="SDR"/>
</dbReference>
<feature type="domain" description="Ketoreductase" evidence="2">
    <location>
        <begin position="7"/>
        <end position="191"/>
    </location>
</feature>
<organism evidence="3 4">
    <name type="scientific">Benzoatithermus flavus</name>
    <dbReference type="NCBI Taxonomy" id="3108223"/>
    <lineage>
        <taxon>Bacteria</taxon>
        <taxon>Pseudomonadati</taxon>
        <taxon>Pseudomonadota</taxon>
        <taxon>Alphaproteobacteria</taxon>
        <taxon>Geminicoccales</taxon>
        <taxon>Geminicoccaceae</taxon>
        <taxon>Benzoatithermus</taxon>
    </lineage>
</organism>
<dbReference type="InterPro" id="IPR057326">
    <property type="entry name" value="KR_dom"/>
</dbReference>
<comment type="similarity">
    <text evidence="1">Belongs to the short-chain dehydrogenases/reductases (SDR) family.</text>
</comment>
<gene>
    <name evidence="3" type="ORF">U1T56_13080</name>
</gene>
<evidence type="ECO:0000256" key="1">
    <source>
        <dbReference type="ARBA" id="ARBA00006484"/>
    </source>
</evidence>
<dbReference type="PANTHER" id="PTHR42879">
    <property type="entry name" value="3-OXOACYL-(ACYL-CARRIER-PROTEIN) REDUCTASE"/>
    <property type="match status" value="1"/>
</dbReference>
<keyword evidence="4" id="KW-1185">Reference proteome</keyword>
<evidence type="ECO:0000259" key="2">
    <source>
        <dbReference type="SMART" id="SM00822"/>
    </source>
</evidence>
<dbReference type="EMBL" id="JBBLZC010000012">
    <property type="protein sequence ID" value="MEK0084091.1"/>
    <property type="molecule type" value="Genomic_DNA"/>
</dbReference>